<gene>
    <name evidence="1" type="ordered locus">Psta_3432</name>
</gene>
<organism evidence="1 2">
    <name type="scientific">Pirellula staleyi (strain ATCC 27377 / DSM 6068 / ICPB 4128)</name>
    <name type="common">Pirella staleyi</name>
    <dbReference type="NCBI Taxonomy" id="530564"/>
    <lineage>
        <taxon>Bacteria</taxon>
        <taxon>Pseudomonadati</taxon>
        <taxon>Planctomycetota</taxon>
        <taxon>Planctomycetia</taxon>
        <taxon>Pirellulales</taxon>
        <taxon>Pirellulaceae</taxon>
        <taxon>Pirellula</taxon>
    </lineage>
</organism>
<proteinExistence type="predicted"/>
<dbReference type="Proteomes" id="UP000001887">
    <property type="component" value="Chromosome"/>
</dbReference>
<dbReference type="EMBL" id="CP001848">
    <property type="protein sequence ID" value="ADB18095.1"/>
    <property type="molecule type" value="Genomic_DNA"/>
</dbReference>
<name>D2QY18_PIRSD</name>
<protein>
    <submittedName>
        <fullName evidence="1">Uncharacterized protein</fullName>
    </submittedName>
</protein>
<dbReference type="KEGG" id="psl:Psta_3432"/>
<evidence type="ECO:0000313" key="2">
    <source>
        <dbReference type="Proteomes" id="UP000001887"/>
    </source>
</evidence>
<evidence type="ECO:0000313" key="1">
    <source>
        <dbReference type="EMBL" id="ADB18095.1"/>
    </source>
</evidence>
<keyword evidence="2" id="KW-1185">Reference proteome</keyword>
<sequence>MLKISTPEYTPHSHRKTTIGAIKGIRCTMSGPSCTSCRNELMMTELNPLDAVALLREIRTHLPTPVREEMQLDGSLVFVGGDPGEVVVRVRGNKVSVAVFGVVWKGPHTPVVRPSLVGSLNWKRLPASRLTIGLHILLESARKLRLAKYRKCKRCSETRPPEWMHDDKTCQSCVERFLGIVH</sequence>
<dbReference type="AlphaFoldDB" id="D2QY18"/>
<reference evidence="1 2" key="1">
    <citation type="journal article" date="2009" name="Stand. Genomic Sci.">
        <title>Complete genome sequence of Pirellula staleyi type strain (ATCC 27377).</title>
        <authorList>
            <person name="Clum A."/>
            <person name="Tindall B.J."/>
            <person name="Sikorski J."/>
            <person name="Ivanova N."/>
            <person name="Mavrommatis K."/>
            <person name="Lucas S."/>
            <person name="Glavina del Rio T."/>
            <person name="Nolan M."/>
            <person name="Chen F."/>
            <person name="Tice H."/>
            <person name="Pitluck S."/>
            <person name="Cheng J.F."/>
            <person name="Chertkov O."/>
            <person name="Brettin T."/>
            <person name="Han C."/>
            <person name="Detter J.C."/>
            <person name="Kuske C."/>
            <person name="Bruce D."/>
            <person name="Goodwin L."/>
            <person name="Ovchinikova G."/>
            <person name="Pati A."/>
            <person name="Mikhailova N."/>
            <person name="Chen A."/>
            <person name="Palaniappan K."/>
            <person name="Land M."/>
            <person name="Hauser L."/>
            <person name="Chang Y.J."/>
            <person name="Jeffries C.D."/>
            <person name="Chain P."/>
            <person name="Rohde M."/>
            <person name="Goker M."/>
            <person name="Bristow J."/>
            <person name="Eisen J.A."/>
            <person name="Markowitz V."/>
            <person name="Hugenholtz P."/>
            <person name="Kyrpides N.C."/>
            <person name="Klenk H.P."/>
            <person name="Lapidus A."/>
        </authorList>
    </citation>
    <scope>NUCLEOTIDE SEQUENCE [LARGE SCALE GENOMIC DNA]</scope>
    <source>
        <strain evidence="2">ATCC 27377 / DSM 6068 / ICPB 4128</strain>
    </source>
</reference>
<dbReference type="HOGENOM" id="CLU_1480718_0_0_0"/>
<accession>D2QY18</accession>